<dbReference type="Gene3D" id="3.90.79.10">
    <property type="entry name" value="Nucleoside Triphosphate Pyrophosphohydrolase"/>
    <property type="match status" value="1"/>
</dbReference>
<dbReference type="PROSITE" id="PS51462">
    <property type="entry name" value="NUDIX"/>
    <property type="match status" value="1"/>
</dbReference>
<feature type="domain" description="Nudix hydrolase" evidence="2">
    <location>
        <begin position="1"/>
        <end position="124"/>
    </location>
</feature>
<dbReference type="PANTHER" id="PTHR43222:SF2">
    <property type="entry name" value="NUDIX HYDROLASE 23, CHLOROPLASTIC"/>
    <property type="match status" value="1"/>
</dbReference>
<dbReference type="SUPFAM" id="SSF55811">
    <property type="entry name" value="Nudix"/>
    <property type="match status" value="1"/>
</dbReference>
<reference evidence="3 4" key="1">
    <citation type="submission" date="2012-11" db="EMBL/GenBank/DDBJ databases">
        <title>Whole genome sequence of Acidisphaera rubrifaciens HS-AP3.</title>
        <authorList>
            <person name="Azuma Y."/>
            <person name="Higashiura N."/>
            <person name="Hirakawa H."/>
            <person name="Matsushita K."/>
        </authorList>
    </citation>
    <scope>NUCLEOTIDE SEQUENCE [LARGE SCALE GENOMIC DNA]</scope>
    <source>
        <strain evidence="3 4">HS-AP3</strain>
    </source>
</reference>
<dbReference type="GO" id="GO:0016787">
    <property type="term" value="F:hydrolase activity"/>
    <property type="evidence" value="ECO:0007669"/>
    <property type="project" value="UniProtKB-KW"/>
</dbReference>
<name>A0A0D6P487_9PROT</name>
<dbReference type="EMBL" id="BANB01000045">
    <property type="protein sequence ID" value="GAN76018.1"/>
    <property type="molecule type" value="Genomic_DNA"/>
</dbReference>
<dbReference type="InterPro" id="IPR000086">
    <property type="entry name" value="NUDIX_hydrolase_dom"/>
</dbReference>
<gene>
    <name evidence="3" type="ORF">Asru_0045_09</name>
</gene>
<evidence type="ECO:0000259" key="2">
    <source>
        <dbReference type="PROSITE" id="PS51462"/>
    </source>
</evidence>
<evidence type="ECO:0000256" key="1">
    <source>
        <dbReference type="SAM" id="MobiDB-lite"/>
    </source>
</evidence>
<organism evidence="3 4">
    <name type="scientific">Acidisphaera rubrifaciens HS-AP3</name>
    <dbReference type="NCBI Taxonomy" id="1231350"/>
    <lineage>
        <taxon>Bacteria</taxon>
        <taxon>Pseudomonadati</taxon>
        <taxon>Pseudomonadota</taxon>
        <taxon>Alphaproteobacteria</taxon>
        <taxon>Acetobacterales</taxon>
        <taxon>Acetobacteraceae</taxon>
        <taxon>Acidisphaera</taxon>
    </lineage>
</organism>
<dbReference type="Proteomes" id="UP000032680">
    <property type="component" value="Unassembled WGS sequence"/>
</dbReference>
<dbReference type="PANTHER" id="PTHR43222">
    <property type="entry name" value="NUDIX HYDROLASE 23"/>
    <property type="match status" value="1"/>
</dbReference>
<keyword evidence="4" id="KW-1185">Reference proteome</keyword>
<accession>A0A0D6P487</accession>
<keyword evidence="3" id="KW-0378">Hydrolase</keyword>
<evidence type="ECO:0000313" key="3">
    <source>
        <dbReference type="EMBL" id="GAN76018.1"/>
    </source>
</evidence>
<dbReference type="Pfam" id="PF00293">
    <property type="entry name" value="NUDIX"/>
    <property type="match status" value="1"/>
</dbReference>
<dbReference type="InterPro" id="IPR015797">
    <property type="entry name" value="NUDIX_hydrolase-like_dom_sf"/>
</dbReference>
<comment type="caution">
    <text evidence="3">The sequence shown here is derived from an EMBL/GenBank/DDBJ whole genome shotgun (WGS) entry which is preliminary data.</text>
</comment>
<sequence length="155" mass="16854">MVVGTVVVDDGCVLLCRREIEPRRGYWTLPAGFLELGETIEDGARREAWEEARARISLDGVLALYSISRIGQVQVMFRGRFDGPAAFAAGPESQDVALYRWDDIPWDSLAFPSVRWALHAWRAVGDGPLGAPAGNPVEDPRGAHPLAPAGTETAQ</sequence>
<evidence type="ECO:0000313" key="4">
    <source>
        <dbReference type="Proteomes" id="UP000032680"/>
    </source>
</evidence>
<protein>
    <submittedName>
        <fullName evidence="3">Hydrolase</fullName>
    </submittedName>
</protein>
<feature type="region of interest" description="Disordered" evidence="1">
    <location>
        <begin position="131"/>
        <end position="155"/>
    </location>
</feature>
<proteinExistence type="predicted"/>
<dbReference type="AlphaFoldDB" id="A0A0D6P487"/>